<sequence length="44" mass="4895">MPGNIKSKKENLNFLEAPSAKYVLLLSHQDSAIETQLTPLAVKR</sequence>
<protein>
    <submittedName>
        <fullName evidence="1">Uncharacterized protein</fullName>
    </submittedName>
</protein>
<evidence type="ECO:0000313" key="1">
    <source>
        <dbReference type="EMBL" id="AFZ25554.1"/>
    </source>
</evidence>
<dbReference type="KEGG" id="csg:Cylst_3404"/>
<accession>K9X0H0</accession>
<dbReference type="Proteomes" id="UP000010475">
    <property type="component" value="Chromosome"/>
</dbReference>
<organism evidence="1 2">
    <name type="scientific">Cylindrospermum stagnale PCC 7417</name>
    <dbReference type="NCBI Taxonomy" id="56107"/>
    <lineage>
        <taxon>Bacteria</taxon>
        <taxon>Bacillati</taxon>
        <taxon>Cyanobacteriota</taxon>
        <taxon>Cyanophyceae</taxon>
        <taxon>Nostocales</taxon>
        <taxon>Nostocaceae</taxon>
        <taxon>Cylindrospermum</taxon>
    </lineage>
</organism>
<dbReference type="EMBL" id="CP003642">
    <property type="protein sequence ID" value="AFZ25554.1"/>
    <property type="molecule type" value="Genomic_DNA"/>
</dbReference>
<dbReference type="AlphaFoldDB" id="K9X0H0"/>
<dbReference type="HOGENOM" id="CLU_3215211_0_0_3"/>
<name>K9X0H0_9NOST</name>
<keyword evidence="2" id="KW-1185">Reference proteome</keyword>
<evidence type="ECO:0000313" key="2">
    <source>
        <dbReference type="Proteomes" id="UP000010475"/>
    </source>
</evidence>
<reference evidence="1 2" key="1">
    <citation type="submission" date="2012-06" db="EMBL/GenBank/DDBJ databases">
        <title>Finished chromosome of genome of Cylindrospermum stagnale PCC 7417.</title>
        <authorList>
            <consortium name="US DOE Joint Genome Institute"/>
            <person name="Gugger M."/>
            <person name="Coursin T."/>
            <person name="Rippka R."/>
            <person name="Tandeau De Marsac N."/>
            <person name="Huntemann M."/>
            <person name="Wei C.-L."/>
            <person name="Han J."/>
            <person name="Detter J.C."/>
            <person name="Han C."/>
            <person name="Tapia R."/>
            <person name="Chen A."/>
            <person name="Kyrpides N."/>
            <person name="Mavromatis K."/>
            <person name="Markowitz V."/>
            <person name="Szeto E."/>
            <person name="Ivanova N."/>
            <person name="Pagani I."/>
            <person name="Pati A."/>
            <person name="Goodwin L."/>
            <person name="Nordberg H.P."/>
            <person name="Cantor M.N."/>
            <person name="Hua S.X."/>
            <person name="Woyke T."/>
            <person name="Kerfeld C.A."/>
        </authorList>
    </citation>
    <scope>NUCLEOTIDE SEQUENCE [LARGE SCALE GENOMIC DNA]</scope>
    <source>
        <strain evidence="1 2">PCC 7417</strain>
    </source>
</reference>
<gene>
    <name evidence="1" type="ORF">Cylst_3404</name>
</gene>
<dbReference type="STRING" id="56107.Cylst_3404"/>
<proteinExistence type="predicted"/>